<proteinExistence type="predicted"/>
<sequence length="101" mass="10841">MLKLLVAFASSSYENSTDLSTVMLGATAKPNDCLGTLLAVRIGLSESKASSFFFPLTHMRYQHMEKALNPAATATHIPIITPCRFPEGGSASLLEPEVNGR</sequence>
<dbReference type="EMBL" id="GISG01096553">
    <property type="protein sequence ID" value="MBA4635715.1"/>
    <property type="molecule type" value="Transcribed_RNA"/>
</dbReference>
<organism evidence="1">
    <name type="scientific">Opuntia streptacantha</name>
    <name type="common">Prickly pear cactus</name>
    <name type="synonym">Opuntia cardona</name>
    <dbReference type="NCBI Taxonomy" id="393608"/>
    <lineage>
        <taxon>Eukaryota</taxon>
        <taxon>Viridiplantae</taxon>
        <taxon>Streptophyta</taxon>
        <taxon>Embryophyta</taxon>
        <taxon>Tracheophyta</taxon>
        <taxon>Spermatophyta</taxon>
        <taxon>Magnoliopsida</taxon>
        <taxon>eudicotyledons</taxon>
        <taxon>Gunneridae</taxon>
        <taxon>Pentapetalae</taxon>
        <taxon>Caryophyllales</taxon>
        <taxon>Cactineae</taxon>
        <taxon>Cactaceae</taxon>
        <taxon>Opuntioideae</taxon>
        <taxon>Opuntia</taxon>
    </lineage>
</organism>
<protein>
    <submittedName>
        <fullName evidence="1">Uncharacterized protein</fullName>
    </submittedName>
</protein>
<evidence type="ECO:0000313" key="1">
    <source>
        <dbReference type="EMBL" id="MBA4635715.1"/>
    </source>
</evidence>
<name>A0A7C8Z842_OPUST</name>
<reference evidence="1" key="1">
    <citation type="journal article" date="2013" name="J. Plant Res.">
        <title>Effect of fungi and light on seed germination of three Opuntia species from semiarid lands of central Mexico.</title>
        <authorList>
            <person name="Delgado-Sanchez P."/>
            <person name="Jimenez-Bremont J.F."/>
            <person name="Guerrero-Gonzalez Mde L."/>
            <person name="Flores J."/>
        </authorList>
    </citation>
    <scope>NUCLEOTIDE SEQUENCE</scope>
    <source>
        <tissue evidence="1">Cladode</tissue>
    </source>
</reference>
<dbReference type="AlphaFoldDB" id="A0A7C8Z842"/>
<accession>A0A7C8Z842</accession>
<dbReference type="EMBL" id="GISG01096554">
    <property type="protein sequence ID" value="MBA4635716.1"/>
    <property type="molecule type" value="Transcribed_RNA"/>
</dbReference>
<reference evidence="1" key="2">
    <citation type="submission" date="2020-07" db="EMBL/GenBank/DDBJ databases">
        <authorList>
            <person name="Vera ALvarez R."/>
            <person name="Arias-Moreno D.M."/>
            <person name="Jimenez-Jacinto V."/>
            <person name="Jimenez-Bremont J.F."/>
            <person name="Swaminathan K."/>
            <person name="Moose S.P."/>
            <person name="Guerrero-Gonzalez M.L."/>
            <person name="Marino-Ramirez L."/>
            <person name="Landsman D."/>
            <person name="Rodriguez-Kessler M."/>
            <person name="Delgado-Sanchez P."/>
        </authorList>
    </citation>
    <scope>NUCLEOTIDE SEQUENCE</scope>
    <source>
        <tissue evidence="1">Cladode</tissue>
    </source>
</reference>